<keyword evidence="2" id="KW-1133">Transmembrane helix</keyword>
<dbReference type="EMBL" id="SNAA01000004">
    <property type="protein sequence ID" value="TDL81603.1"/>
    <property type="molecule type" value="Genomic_DNA"/>
</dbReference>
<feature type="compositionally biased region" description="Low complexity" evidence="1">
    <location>
        <begin position="130"/>
        <end position="139"/>
    </location>
</feature>
<dbReference type="RefSeq" id="WP_133396089.1">
    <property type="nucleotide sequence ID" value="NZ_SNAA01000004.1"/>
</dbReference>
<evidence type="ECO:0000313" key="4">
    <source>
        <dbReference type="Proteomes" id="UP000295701"/>
    </source>
</evidence>
<accession>A0A4R6AJK2</accession>
<organism evidence="3 4">
    <name type="scientific">Palleronia sediminis</name>
    <dbReference type="NCBI Taxonomy" id="2547833"/>
    <lineage>
        <taxon>Bacteria</taxon>
        <taxon>Pseudomonadati</taxon>
        <taxon>Pseudomonadota</taxon>
        <taxon>Alphaproteobacteria</taxon>
        <taxon>Rhodobacterales</taxon>
        <taxon>Roseobacteraceae</taxon>
        <taxon>Palleronia</taxon>
    </lineage>
</organism>
<keyword evidence="2" id="KW-0472">Membrane</keyword>
<protein>
    <submittedName>
        <fullName evidence="3">Uncharacterized protein</fullName>
    </submittedName>
</protein>
<reference evidence="3 4" key="1">
    <citation type="submission" date="2019-03" db="EMBL/GenBank/DDBJ databases">
        <title>Primorskyibacter sp. SS33 isolated from sediments.</title>
        <authorList>
            <person name="Xunke S."/>
        </authorList>
    </citation>
    <scope>NUCLEOTIDE SEQUENCE [LARGE SCALE GENOMIC DNA]</scope>
    <source>
        <strain evidence="3 4">SS33</strain>
    </source>
</reference>
<proteinExistence type="predicted"/>
<keyword evidence="4" id="KW-1185">Reference proteome</keyword>
<sequence>MSQTVDLSSADRVFVFALDLAMAEAERIEGDARRLARLFDGAEIDVGKAHVLDPKALAGLGLAAYLAEGEGVEATAAGRDRSRLDAVQRPVLILRPGAGRGRVTVGTPASLIGSYPLETALGDTGPVRSTSAETPDATAAPPPAAPRDGASSRRAGGIVAMIALGVALLITFLVWAISV</sequence>
<comment type="caution">
    <text evidence="3">The sequence shown here is derived from an EMBL/GenBank/DDBJ whole genome shotgun (WGS) entry which is preliminary data.</text>
</comment>
<keyword evidence="2" id="KW-0812">Transmembrane</keyword>
<evidence type="ECO:0000256" key="2">
    <source>
        <dbReference type="SAM" id="Phobius"/>
    </source>
</evidence>
<gene>
    <name evidence="3" type="ORF">E2L08_05680</name>
</gene>
<dbReference type="AlphaFoldDB" id="A0A4R6AJK2"/>
<feature type="region of interest" description="Disordered" evidence="1">
    <location>
        <begin position="123"/>
        <end position="151"/>
    </location>
</feature>
<evidence type="ECO:0000256" key="1">
    <source>
        <dbReference type="SAM" id="MobiDB-lite"/>
    </source>
</evidence>
<dbReference type="Proteomes" id="UP000295701">
    <property type="component" value="Unassembled WGS sequence"/>
</dbReference>
<evidence type="ECO:0000313" key="3">
    <source>
        <dbReference type="EMBL" id="TDL81603.1"/>
    </source>
</evidence>
<name>A0A4R6AJK2_9RHOB</name>
<feature type="transmembrane region" description="Helical" evidence="2">
    <location>
        <begin position="155"/>
        <end position="177"/>
    </location>
</feature>